<sequence>MACVAPGGSVTRVSRQHDISRASLWSWRRQFPGRGCLLRRRSFIWWRYSAAKRRDTCDDRAPLSGWDRDEHLP</sequence>
<protein>
    <submittedName>
        <fullName evidence="1">Transposase</fullName>
    </submittedName>
</protein>
<dbReference type="GO" id="GO:0004803">
    <property type="term" value="F:transposase activity"/>
    <property type="evidence" value="ECO:0007669"/>
    <property type="project" value="InterPro"/>
</dbReference>
<dbReference type="Pfam" id="PF01527">
    <property type="entry name" value="HTH_Tnp_1"/>
    <property type="match status" value="1"/>
</dbReference>
<gene>
    <name evidence="1" type="ORF">HLH48_11000</name>
</gene>
<reference evidence="1 2" key="1">
    <citation type="submission" date="2020-04" db="EMBL/GenBank/DDBJ databases">
        <title>Description of novel Gluconacetobacter.</title>
        <authorList>
            <person name="Sombolestani A."/>
        </authorList>
    </citation>
    <scope>NUCLEOTIDE SEQUENCE [LARGE SCALE GENOMIC DNA]</scope>
    <source>
        <strain evidence="1 2">LMG 19747</strain>
    </source>
</reference>
<comment type="caution">
    <text evidence="1">The sequence shown here is derived from an EMBL/GenBank/DDBJ whole genome shotgun (WGS) entry which is preliminary data.</text>
</comment>
<dbReference type="EMBL" id="JABEQJ010000012">
    <property type="protein sequence ID" value="MBB2160696.1"/>
    <property type="molecule type" value="Genomic_DNA"/>
</dbReference>
<dbReference type="AlphaFoldDB" id="A0A7W4ID30"/>
<proteinExistence type="predicted"/>
<dbReference type="InterPro" id="IPR002514">
    <property type="entry name" value="Transposase_8"/>
</dbReference>
<dbReference type="Proteomes" id="UP000589085">
    <property type="component" value="Unassembled WGS sequence"/>
</dbReference>
<evidence type="ECO:0000313" key="1">
    <source>
        <dbReference type="EMBL" id="MBB2160696.1"/>
    </source>
</evidence>
<evidence type="ECO:0000313" key="2">
    <source>
        <dbReference type="Proteomes" id="UP000589085"/>
    </source>
</evidence>
<accession>A0A7W4ID30</accession>
<dbReference type="RefSeq" id="WP_182997545.1">
    <property type="nucleotide sequence ID" value="NZ_JABEQJ010000012.1"/>
</dbReference>
<organism evidence="1 2">
    <name type="scientific">Gluconacetobacter sacchari</name>
    <dbReference type="NCBI Taxonomy" id="92759"/>
    <lineage>
        <taxon>Bacteria</taxon>
        <taxon>Pseudomonadati</taxon>
        <taxon>Pseudomonadota</taxon>
        <taxon>Alphaproteobacteria</taxon>
        <taxon>Acetobacterales</taxon>
        <taxon>Acetobacteraceae</taxon>
        <taxon>Gluconacetobacter</taxon>
    </lineage>
</organism>
<dbReference type="GO" id="GO:0006313">
    <property type="term" value="P:DNA transposition"/>
    <property type="evidence" value="ECO:0007669"/>
    <property type="project" value="InterPro"/>
</dbReference>
<dbReference type="GO" id="GO:0003677">
    <property type="term" value="F:DNA binding"/>
    <property type="evidence" value="ECO:0007669"/>
    <property type="project" value="InterPro"/>
</dbReference>
<name>A0A7W4ID30_9PROT</name>